<dbReference type="InterPro" id="IPR038717">
    <property type="entry name" value="Tc1-like_DDE_dom"/>
</dbReference>
<proteinExistence type="predicted"/>
<dbReference type="Gene3D" id="3.30.420.10">
    <property type="entry name" value="Ribonuclease H-like superfamily/Ribonuclease H"/>
    <property type="match status" value="1"/>
</dbReference>
<dbReference type="AlphaFoldDB" id="A0A6A3N821"/>
<accession>A0A6A3N821</accession>
<dbReference type="EMBL" id="QXFV01000428">
    <property type="protein sequence ID" value="KAE9037850.1"/>
    <property type="molecule type" value="Genomic_DNA"/>
</dbReference>
<evidence type="ECO:0000313" key="3">
    <source>
        <dbReference type="Proteomes" id="UP000429607"/>
    </source>
</evidence>
<dbReference type="InterPro" id="IPR036397">
    <property type="entry name" value="RNaseH_sf"/>
</dbReference>
<gene>
    <name evidence="2" type="ORF">PR001_g8209</name>
</gene>
<feature type="domain" description="Tc1-like transposase DDE" evidence="1">
    <location>
        <begin position="102"/>
        <end position="187"/>
    </location>
</feature>
<dbReference type="Proteomes" id="UP000429607">
    <property type="component" value="Unassembled WGS sequence"/>
</dbReference>
<name>A0A6A3N821_9STRA</name>
<dbReference type="GO" id="GO:0003676">
    <property type="term" value="F:nucleic acid binding"/>
    <property type="evidence" value="ECO:0007669"/>
    <property type="project" value="InterPro"/>
</dbReference>
<evidence type="ECO:0000313" key="2">
    <source>
        <dbReference type="EMBL" id="KAE9037850.1"/>
    </source>
</evidence>
<sequence length="257" mass="29216">MMYRVVESGRVDDIPRGGVRAGSVKVTQEVKDMLESYLNDNCTYTTETMRSMLGLDMRVDVSTSTISHHLLAILYTVQAYKFSAPSTRRWASCCTAWREVPSIQMEQNAAFINDIYRTVKSSAFFCENYDGKKIVVVLDNAPAHRQTEQRVEQHDDLVLLRLAPYSSMCNHIEGCFSVLKAHIKEYLVLDREAICDRSNLTDSDGNTLPSERTMRFLGRAVHASIKYITPLIVTRMKLHARDSINAAELMEDMVYGQ</sequence>
<dbReference type="Pfam" id="PF13358">
    <property type="entry name" value="DDE_3"/>
    <property type="match status" value="1"/>
</dbReference>
<organism evidence="2 3">
    <name type="scientific">Phytophthora rubi</name>
    <dbReference type="NCBI Taxonomy" id="129364"/>
    <lineage>
        <taxon>Eukaryota</taxon>
        <taxon>Sar</taxon>
        <taxon>Stramenopiles</taxon>
        <taxon>Oomycota</taxon>
        <taxon>Peronosporomycetes</taxon>
        <taxon>Peronosporales</taxon>
        <taxon>Peronosporaceae</taxon>
        <taxon>Phytophthora</taxon>
    </lineage>
</organism>
<evidence type="ECO:0000259" key="1">
    <source>
        <dbReference type="Pfam" id="PF13358"/>
    </source>
</evidence>
<reference evidence="2 3" key="1">
    <citation type="submission" date="2018-09" db="EMBL/GenBank/DDBJ databases">
        <title>Genomic investigation of the strawberry pathogen Phytophthora fragariae indicates pathogenicity is determined by transcriptional variation in three key races.</title>
        <authorList>
            <person name="Adams T.M."/>
            <person name="Armitage A.D."/>
            <person name="Sobczyk M.K."/>
            <person name="Bates H.J."/>
            <person name="Dunwell J.M."/>
            <person name="Nellist C.F."/>
            <person name="Harrison R.J."/>
        </authorList>
    </citation>
    <scope>NUCLEOTIDE SEQUENCE [LARGE SCALE GENOMIC DNA]</scope>
    <source>
        <strain evidence="2 3">SCRP249</strain>
    </source>
</reference>
<protein>
    <recommendedName>
        <fullName evidence="1">Tc1-like transposase DDE domain-containing protein</fullName>
    </recommendedName>
</protein>
<comment type="caution">
    <text evidence="2">The sequence shown here is derived from an EMBL/GenBank/DDBJ whole genome shotgun (WGS) entry which is preliminary data.</text>
</comment>